<dbReference type="Pfam" id="PF13561">
    <property type="entry name" value="adh_short_C2"/>
    <property type="match status" value="1"/>
</dbReference>
<keyword evidence="2" id="KW-0560">Oxidoreductase</keyword>
<evidence type="ECO:0000313" key="4">
    <source>
        <dbReference type="Proteomes" id="UP000324351"/>
    </source>
</evidence>
<keyword evidence="4" id="KW-1185">Reference proteome</keyword>
<gene>
    <name evidence="3" type="ORF">F0U47_13640</name>
</gene>
<dbReference type="PANTHER" id="PTHR24321">
    <property type="entry name" value="DEHYDROGENASES, SHORT CHAIN"/>
    <property type="match status" value="1"/>
</dbReference>
<dbReference type="GO" id="GO:0016491">
    <property type="term" value="F:oxidoreductase activity"/>
    <property type="evidence" value="ECO:0007669"/>
    <property type="project" value="UniProtKB-KW"/>
</dbReference>
<comment type="caution">
    <text evidence="3">The sequence shown here is derived from an EMBL/GenBank/DDBJ whole genome shotgun (WGS) entry which is preliminary data.</text>
</comment>
<dbReference type="FunFam" id="3.40.50.720:FF:000084">
    <property type="entry name" value="Short-chain dehydrogenase reductase"/>
    <property type="match status" value="1"/>
</dbReference>
<dbReference type="RefSeq" id="WP_149751026.1">
    <property type="nucleotide sequence ID" value="NZ_VUJW01000008.1"/>
</dbReference>
<evidence type="ECO:0000313" key="3">
    <source>
        <dbReference type="EMBL" id="KAA1426444.1"/>
    </source>
</evidence>
<evidence type="ECO:0000256" key="2">
    <source>
        <dbReference type="ARBA" id="ARBA00023002"/>
    </source>
</evidence>
<dbReference type="PRINTS" id="PR00080">
    <property type="entry name" value="SDRFAMILY"/>
</dbReference>
<dbReference type="PRINTS" id="PR00081">
    <property type="entry name" value="GDHRDH"/>
</dbReference>
<name>A0A5B1M109_9ACTN</name>
<dbReference type="NCBIfam" id="NF005681">
    <property type="entry name" value="PRK07478.1"/>
    <property type="match status" value="1"/>
</dbReference>
<dbReference type="SUPFAM" id="SSF51735">
    <property type="entry name" value="NAD(P)-binding Rossmann-fold domains"/>
    <property type="match status" value="1"/>
</dbReference>
<dbReference type="Proteomes" id="UP000324351">
    <property type="component" value="Unassembled WGS sequence"/>
</dbReference>
<dbReference type="Gene3D" id="3.40.50.720">
    <property type="entry name" value="NAD(P)-binding Rossmann-like Domain"/>
    <property type="match status" value="1"/>
</dbReference>
<dbReference type="PANTHER" id="PTHR24321:SF8">
    <property type="entry name" value="ESTRADIOL 17-BETA-DEHYDROGENASE 8-RELATED"/>
    <property type="match status" value="1"/>
</dbReference>
<protein>
    <submittedName>
        <fullName evidence="3">SDR family oxidoreductase</fullName>
    </submittedName>
</protein>
<dbReference type="InterPro" id="IPR002347">
    <property type="entry name" value="SDR_fam"/>
</dbReference>
<reference evidence="3 4" key="2">
    <citation type="submission" date="2019-09" db="EMBL/GenBank/DDBJ databases">
        <authorList>
            <person name="Jin C."/>
        </authorList>
    </citation>
    <scope>NUCLEOTIDE SEQUENCE [LARGE SCALE GENOMIC DNA]</scope>
    <source>
        <strain evidence="3 4">BN140041</strain>
    </source>
</reference>
<dbReference type="EMBL" id="VUJW01000008">
    <property type="protein sequence ID" value="KAA1426444.1"/>
    <property type="molecule type" value="Genomic_DNA"/>
</dbReference>
<comment type="similarity">
    <text evidence="1">Belongs to the short-chain dehydrogenases/reductases (SDR) family.</text>
</comment>
<dbReference type="CDD" id="cd05233">
    <property type="entry name" value="SDR_c"/>
    <property type="match status" value="1"/>
</dbReference>
<sequence>MSALTDRVAIVTGASSGIGRATALLLAREGASVVVTARREEELDSLVSQIEGNGGRAVSVVGDIREEKVAEHLVDLAVERFGGLDIAFNNAGTNGEMAPVAGLTLEQWHDTVDTNLTSAFLGAKHQAPAMLARGGGSIIFTSTFVGHTVGMPGTAAYAASKAGLIGLTQALAVELADGGVRVNTIIPGGTDTPANVANAPGAPPQVRAFMSSLHALKRMAKPEEIAQAALYLASEASSFVTGTALRVDGGLSISRT</sequence>
<reference evidence="3 4" key="1">
    <citation type="submission" date="2019-09" db="EMBL/GenBank/DDBJ databases">
        <title>Nocardioides panacisoli sp. nov., isolated from the soil of a ginseng field.</title>
        <authorList>
            <person name="Cho C."/>
        </authorList>
    </citation>
    <scope>NUCLEOTIDE SEQUENCE [LARGE SCALE GENOMIC DNA]</scope>
    <source>
        <strain evidence="3 4">BN140041</strain>
    </source>
</reference>
<dbReference type="AlphaFoldDB" id="A0A5B1M109"/>
<accession>A0A5B1M109</accession>
<proteinExistence type="inferred from homology"/>
<dbReference type="NCBIfam" id="NF005559">
    <property type="entry name" value="PRK07231.1"/>
    <property type="match status" value="1"/>
</dbReference>
<organism evidence="3 4">
    <name type="scientific">Nocardioides antri</name>
    <dbReference type="NCBI Taxonomy" id="2607659"/>
    <lineage>
        <taxon>Bacteria</taxon>
        <taxon>Bacillati</taxon>
        <taxon>Actinomycetota</taxon>
        <taxon>Actinomycetes</taxon>
        <taxon>Propionibacteriales</taxon>
        <taxon>Nocardioidaceae</taxon>
        <taxon>Nocardioides</taxon>
    </lineage>
</organism>
<dbReference type="InterPro" id="IPR036291">
    <property type="entry name" value="NAD(P)-bd_dom_sf"/>
</dbReference>
<evidence type="ECO:0000256" key="1">
    <source>
        <dbReference type="ARBA" id="ARBA00006484"/>
    </source>
</evidence>